<feature type="compositionally biased region" description="Low complexity" evidence="1">
    <location>
        <begin position="363"/>
        <end position="389"/>
    </location>
</feature>
<reference evidence="3" key="2">
    <citation type="submission" date="2020-11" db="EMBL/GenBank/DDBJ databases">
        <authorList>
            <person name="Cecchin M."/>
            <person name="Marcolungo L."/>
            <person name="Rossato M."/>
            <person name="Girolomoni L."/>
            <person name="Cosentino E."/>
            <person name="Cuine S."/>
            <person name="Li-Beisson Y."/>
            <person name="Delledonne M."/>
            <person name="Ballottari M."/>
        </authorList>
    </citation>
    <scope>NUCLEOTIDE SEQUENCE</scope>
    <source>
        <strain evidence="3">211/11P</strain>
        <tissue evidence="3">Whole cell</tissue>
    </source>
</reference>
<keyword evidence="2" id="KW-0472">Membrane</keyword>
<evidence type="ECO:0000256" key="1">
    <source>
        <dbReference type="SAM" id="MobiDB-lite"/>
    </source>
</evidence>
<reference evidence="3" key="1">
    <citation type="journal article" date="2019" name="Plant J.">
        <title>Chlorella vulgaris genome assembly and annotation reveals the molecular basis for metabolic acclimation to high light conditions.</title>
        <authorList>
            <person name="Cecchin M."/>
            <person name="Marcolungo L."/>
            <person name="Rossato M."/>
            <person name="Girolomoni L."/>
            <person name="Cosentino E."/>
            <person name="Cuine S."/>
            <person name="Li-Beisson Y."/>
            <person name="Delledonne M."/>
            <person name="Ballottari M."/>
        </authorList>
    </citation>
    <scope>NUCLEOTIDE SEQUENCE</scope>
    <source>
        <strain evidence="3">211/11P</strain>
    </source>
</reference>
<feature type="region of interest" description="Disordered" evidence="1">
    <location>
        <begin position="505"/>
        <end position="524"/>
    </location>
</feature>
<feature type="region of interest" description="Disordered" evidence="1">
    <location>
        <begin position="554"/>
        <end position="573"/>
    </location>
</feature>
<keyword evidence="2" id="KW-0812">Transmembrane</keyword>
<protein>
    <submittedName>
        <fullName evidence="3">Uncharacterized protein</fullName>
    </submittedName>
</protein>
<feature type="region of interest" description="Disordered" evidence="1">
    <location>
        <begin position="269"/>
        <end position="300"/>
    </location>
</feature>
<feature type="region of interest" description="Disordered" evidence="1">
    <location>
        <begin position="111"/>
        <end position="160"/>
    </location>
</feature>
<accession>A0A9D4YUM6</accession>
<gene>
    <name evidence="3" type="ORF">D9Q98_006894</name>
</gene>
<feature type="compositionally biased region" description="Low complexity" evidence="1">
    <location>
        <begin position="117"/>
        <end position="160"/>
    </location>
</feature>
<dbReference type="Proteomes" id="UP001055712">
    <property type="component" value="Unassembled WGS sequence"/>
</dbReference>
<dbReference type="EMBL" id="SIDB01000010">
    <property type="protein sequence ID" value="KAI3426950.1"/>
    <property type="molecule type" value="Genomic_DNA"/>
</dbReference>
<name>A0A9D4YUM6_CHLVU</name>
<evidence type="ECO:0000256" key="2">
    <source>
        <dbReference type="SAM" id="Phobius"/>
    </source>
</evidence>
<evidence type="ECO:0000313" key="4">
    <source>
        <dbReference type="Proteomes" id="UP001055712"/>
    </source>
</evidence>
<sequence length="615" mass="64601">MAMALLGSNKVAFARPTGGRAVRKRLKPATARALLGRGGHAANSGGGDAVHRLHLFVGAGDGGNTAGSRGPTVADLMQQQQQLISPLPPLPEQDAWLPARPRRHLRRRFVQREADQQQEAQQQAQQQEEAQQQQQQQQQAHAQPRQSASAGAAMDSAAQQSQEQLRVAALRVQQQAELGSQQLREAAVQLQASVAEMQQQLGVEAAQVQAAAADTAADLANSLQQLVLSSGTEAAGLAQAALQQLTARQLSNLERAAAWAQQRLETAASWAPPANAAAAEPAAGSSTRAHAKAQQQQQAAAEPQAGLQAVQQRQAEVLGAVQQYAEALEVQAQHVLQTFARLTTRELGSLRQSAAQLRTQLPSGSQAAQPAAQHSSRQQQQAVSRTQAAAPVLRHSRQVAQAVATPSPGAPSTVGGVAPAPSFLAQWGLAIAAAAVAAVLVLLRWLRARRRRARISAQVVREAEEKVRAARLYDRTRQRFQRALLSADQLEGADSSVFNAVGRKGQQAAGPLDGGSGSGGNPFMQQAAATGAAAAGSGEAGLEEAAAAVARAAAAESAADAAGPTDVFDPASWDADTRKQWDAFVARSKVNKGQLWDSSQVDEGLPEVWVDLNRD</sequence>
<proteinExistence type="predicted"/>
<evidence type="ECO:0000313" key="3">
    <source>
        <dbReference type="EMBL" id="KAI3426950.1"/>
    </source>
</evidence>
<dbReference type="AlphaFoldDB" id="A0A9D4YUM6"/>
<keyword evidence="2" id="KW-1133">Transmembrane helix</keyword>
<comment type="caution">
    <text evidence="3">The sequence shown here is derived from an EMBL/GenBank/DDBJ whole genome shotgun (WGS) entry which is preliminary data.</text>
</comment>
<feature type="compositionally biased region" description="Low complexity" evidence="1">
    <location>
        <begin position="554"/>
        <end position="563"/>
    </location>
</feature>
<feature type="region of interest" description="Disordered" evidence="1">
    <location>
        <begin position="355"/>
        <end position="389"/>
    </location>
</feature>
<feature type="transmembrane region" description="Helical" evidence="2">
    <location>
        <begin position="427"/>
        <end position="446"/>
    </location>
</feature>
<organism evidence="3 4">
    <name type="scientific">Chlorella vulgaris</name>
    <name type="common">Green alga</name>
    <dbReference type="NCBI Taxonomy" id="3077"/>
    <lineage>
        <taxon>Eukaryota</taxon>
        <taxon>Viridiplantae</taxon>
        <taxon>Chlorophyta</taxon>
        <taxon>core chlorophytes</taxon>
        <taxon>Trebouxiophyceae</taxon>
        <taxon>Chlorellales</taxon>
        <taxon>Chlorellaceae</taxon>
        <taxon>Chlorella clade</taxon>
        <taxon>Chlorella</taxon>
    </lineage>
</organism>
<keyword evidence="4" id="KW-1185">Reference proteome</keyword>
<dbReference type="OrthoDB" id="515931at2759"/>